<keyword evidence="2" id="KW-0808">Transferase</keyword>
<dbReference type="SUPFAM" id="SSF110849">
    <property type="entry name" value="ParB/Sulfiredoxin"/>
    <property type="match status" value="1"/>
</dbReference>
<dbReference type="Gene3D" id="3.90.1530.10">
    <property type="entry name" value="Conserved hypothetical protein from pyrococcus furiosus pfu- 392566-001, ParB domain"/>
    <property type="match status" value="1"/>
</dbReference>
<dbReference type="Proteomes" id="UP000011769">
    <property type="component" value="Unassembled WGS sequence"/>
</dbReference>
<gene>
    <name evidence="2" type="ORF">SPJ1_1922</name>
</gene>
<accession>A0ABP2SVZ8</accession>
<feature type="domain" description="ParB-like N-terminal" evidence="1">
    <location>
        <begin position="7"/>
        <end position="93"/>
    </location>
</feature>
<dbReference type="RefSeq" id="WP_003108680.1">
    <property type="nucleotide sequence ID" value="NZ_ALYM01000008.1"/>
</dbReference>
<dbReference type="PANTHER" id="PTHR33375:SF1">
    <property type="entry name" value="CHROMOSOME-PARTITIONING PROTEIN PARB-RELATED"/>
    <property type="match status" value="1"/>
</dbReference>
<organism evidence="2 3">
    <name type="scientific">Streptococcus parauberis KRS-02083</name>
    <dbReference type="NCBI Taxonomy" id="1207545"/>
    <lineage>
        <taxon>Bacteria</taxon>
        <taxon>Bacillati</taxon>
        <taxon>Bacillota</taxon>
        <taxon>Bacilli</taxon>
        <taxon>Lactobacillales</taxon>
        <taxon>Streptococcaceae</taxon>
        <taxon>Streptococcus</taxon>
    </lineage>
</organism>
<keyword evidence="3" id="KW-1185">Reference proteome</keyword>
<dbReference type="GO" id="GO:0008168">
    <property type="term" value="F:methyltransferase activity"/>
    <property type="evidence" value="ECO:0007669"/>
    <property type="project" value="UniProtKB-KW"/>
</dbReference>
<proteinExistence type="predicted"/>
<dbReference type="InterPro" id="IPR025530">
    <property type="entry name" value="DUF4417"/>
</dbReference>
<dbReference type="SMART" id="SM00470">
    <property type="entry name" value="ParB"/>
    <property type="match status" value="1"/>
</dbReference>
<dbReference type="Pfam" id="PF02195">
    <property type="entry name" value="ParB_N"/>
    <property type="match status" value="1"/>
</dbReference>
<evidence type="ECO:0000313" key="2">
    <source>
        <dbReference type="EMBL" id="EMG24663.1"/>
    </source>
</evidence>
<evidence type="ECO:0000259" key="1">
    <source>
        <dbReference type="SMART" id="SM00470"/>
    </source>
</evidence>
<comment type="caution">
    <text evidence="2">The sequence shown here is derived from an EMBL/GenBank/DDBJ whole genome shotgun (WGS) entry which is preliminary data.</text>
</comment>
<dbReference type="PANTHER" id="PTHR33375">
    <property type="entry name" value="CHROMOSOME-PARTITIONING PROTEIN PARB-RELATED"/>
    <property type="match status" value="1"/>
</dbReference>
<dbReference type="InterPro" id="IPR036086">
    <property type="entry name" value="ParB/Sulfiredoxin_sf"/>
</dbReference>
<dbReference type="EMBL" id="ALYM01000008">
    <property type="protein sequence ID" value="EMG24663.1"/>
    <property type="molecule type" value="Genomic_DNA"/>
</dbReference>
<keyword evidence="2" id="KW-0489">Methyltransferase</keyword>
<sequence length="366" mass="42390">MAELQIEYIDIKKVIPYEKNARLNDGDATEKVSASIREFGFQQPILVDDNNVIITGHTRLKAALQLGINKVPIARAVDLDDEQIKAYRLADNRVAEFSLWDFDLLSDELLEIKEIDMSNMGFDISLDDITIDMESIEPKENYFDDDKDDSENHRDITINQYNLFDYDEERTDGKYDMPVITGIDHVPIDLQGFNYVLNKPDFGKGVHFFLDDYQFERIWQKPAVYIEKLVGFDCVLSPDFSLYLNMPIAMQVWNIYRSRLIGQMMQDWGINVIPTVSWSTKESFDFCFDGLSKNGTLAISTIGVKRNNDQYQIWKDGVDEMIKRLSPKNILVYGGKVDYDYKGINVIYYNNSVTERMKSLGKEEQK</sequence>
<dbReference type="Pfam" id="PF14386">
    <property type="entry name" value="DUF4417"/>
    <property type="match status" value="1"/>
</dbReference>
<name>A0ABP2SVZ8_9STRE</name>
<evidence type="ECO:0000313" key="3">
    <source>
        <dbReference type="Proteomes" id="UP000011769"/>
    </source>
</evidence>
<dbReference type="CDD" id="cd16402">
    <property type="entry name" value="ParB_N_like_MT"/>
    <property type="match status" value="1"/>
</dbReference>
<protein>
    <submittedName>
        <fullName evidence="2">DNA modification methylase</fullName>
    </submittedName>
</protein>
<dbReference type="GO" id="GO:0032259">
    <property type="term" value="P:methylation"/>
    <property type="evidence" value="ECO:0007669"/>
    <property type="project" value="UniProtKB-KW"/>
</dbReference>
<dbReference type="InterPro" id="IPR050336">
    <property type="entry name" value="Chromosome_partition/occlusion"/>
</dbReference>
<dbReference type="InterPro" id="IPR003115">
    <property type="entry name" value="ParB_N"/>
</dbReference>
<reference evidence="2 3" key="1">
    <citation type="journal article" date="2013" name="PLoS ONE">
        <title>Comparative Genomic Characterization of Three Streptococcus parauberis Strains in Fish Pathogen, as Assessed by Wide-Genome Analyses.</title>
        <authorList>
            <person name="Nho S.W."/>
            <person name="Hikima J."/>
            <person name="Park S.B."/>
            <person name="Jang H.B."/>
            <person name="Cha I.S."/>
            <person name="Yasuike M."/>
            <person name="Nakamura Y."/>
            <person name="Fujiwara A."/>
            <person name="Sano M."/>
            <person name="Kanai K."/>
            <person name="Kondo H."/>
            <person name="Hirono I."/>
            <person name="Takeyama H."/>
            <person name="Aoki T."/>
            <person name="Jung T.S."/>
        </authorList>
    </citation>
    <scope>NUCLEOTIDE SEQUENCE [LARGE SCALE GENOMIC DNA]</scope>
    <source>
        <strain evidence="2 3">KRS-02083</strain>
    </source>
</reference>